<dbReference type="GO" id="GO:0016874">
    <property type="term" value="F:ligase activity"/>
    <property type="evidence" value="ECO:0007669"/>
    <property type="project" value="UniProtKB-KW"/>
</dbReference>
<organism evidence="7 8">
    <name type="scientific">Faecalicatena contorta</name>
    <dbReference type="NCBI Taxonomy" id="39482"/>
    <lineage>
        <taxon>Bacteria</taxon>
        <taxon>Bacillati</taxon>
        <taxon>Bacillota</taxon>
        <taxon>Clostridia</taxon>
        <taxon>Lachnospirales</taxon>
        <taxon>Lachnospiraceae</taxon>
        <taxon>Faecalicatena</taxon>
    </lineage>
</organism>
<evidence type="ECO:0000256" key="4">
    <source>
        <dbReference type="ARBA" id="ARBA00023136"/>
    </source>
</evidence>
<dbReference type="PANTHER" id="PTHR37422:SF13">
    <property type="entry name" value="LIPOPOLYSACCHARIDE BIOSYNTHESIS PROTEIN PA4999-RELATED"/>
    <property type="match status" value="1"/>
</dbReference>
<dbReference type="AlphaFoldDB" id="A0A316A3P2"/>
<feature type="transmembrane region" description="Helical" evidence="5">
    <location>
        <begin position="45"/>
        <end position="63"/>
    </location>
</feature>
<accession>A0A316A3P2</accession>
<evidence type="ECO:0000256" key="3">
    <source>
        <dbReference type="ARBA" id="ARBA00022989"/>
    </source>
</evidence>
<evidence type="ECO:0000256" key="5">
    <source>
        <dbReference type="SAM" id="Phobius"/>
    </source>
</evidence>
<evidence type="ECO:0000256" key="1">
    <source>
        <dbReference type="ARBA" id="ARBA00004141"/>
    </source>
</evidence>
<sequence>MVSLLILPFILPDIFTRNETIGSVVQIWKIMAGIWAIYRMIFSKKIAVFPIILTMFYGSVIISGLCHGIFIMSNFTGLALLWIFFYLTYTPEIRMVFYKVYLDLMKLLIYGNFLSMILFPNGLYASSVYQENWLLGYKNIFVIQIIPALTILFLSYIEKKEKIDWKVYLLIVVSLLSMIASFSTTGLICILVFIIGVILITMNKFPKWLGITNSFVVYMILNIFLIDGTLLEKLGNIITGVLQKSLTLTGRTAIWKSAIKQISKHWLFGGGRINSDAFALGFRITHAHNLLLNFLLLGGIICIALLIIAFVYIDRKRKKCQDNRIDIVVFMMMIIFIMGFSESLLLGSSIIFPVLILGDNILSNGKKSYLVSIEKSYRREYKKNESRVMYTL</sequence>
<gene>
    <name evidence="7" type="ORF">SAMN05216529_102334</name>
</gene>
<feature type="transmembrane region" description="Helical" evidence="5">
    <location>
        <begin position="208"/>
        <end position="226"/>
    </location>
</feature>
<name>A0A316A3P2_9FIRM</name>
<keyword evidence="4 5" id="KW-0472">Membrane</keyword>
<evidence type="ECO:0000259" key="6">
    <source>
        <dbReference type="Pfam" id="PF04932"/>
    </source>
</evidence>
<feature type="transmembrane region" description="Helical" evidence="5">
    <location>
        <begin position="69"/>
        <end position="88"/>
    </location>
</feature>
<dbReference type="Proteomes" id="UP000254051">
    <property type="component" value="Unassembled WGS sequence"/>
</dbReference>
<protein>
    <submittedName>
        <fullName evidence="7">O-antigen ligase</fullName>
    </submittedName>
</protein>
<evidence type="ECO:0000256" key="2">
    <source>
        <dbReference type="ARBA" id="ARBA00022692"/>
    </source>
</evidence>
<dbReference type="Pfam" id="PF04932">
    <property type="entry name" value="Wzy_C"/>
    <property type="match status" value="1"/>
</dbReference>
<proteinExistence type="predicted"/>
<dbReference type="InterPro" id="IPR007016">
    <property type="entry name" value="O-antigen_ligase-rel_domated"/>
</dbReference>
<dbReference type="PANTHER" id="PTHR37422">
    <property type="entry name" value="TEICHURONIC ACID BIOSYNTHESIS PROTEIN TUAE"/>
    <property type="match status" value="1"/>
</dbReference>
<keyword evidence="8" id="KW-1185">Reference proteome</keyword>
<feature type="transmembrane region" description="Helical" evidence="5">
    <location>
        <begin position="139"/>
        <end position="157"/>
    </location>
</feature>
<keyword evidence="2 5" id="KW-0812">Transmembrane</keyword>
<feature type="transmembrane region" description="Helical" evidence="5">
    <location>
        <begin position="100"/>
        <end position="119"/>
    </location>
</feature>
<evidence type="ECO:0000313" key="8">
    <source>
        <dbReference type="Proteomes" id="UP000254051"/>
    </source>
</evidence>
<keyword evidence="7" id="KW-0436">Ligase</keyword>
<comment type="subcellular location">
    <subcellularLocation>
        <location evidence="1">Membrane</location>
        <topology evidence="1">Multi-pass membrane protein</topology>
    </subcellularLocation>
</comment>
<feature type="transmembrane region" description="Helical" evidence="5">
    <location>
        <begin position="325"/>
        <end position="356"/>
    </location>
</feature>
<feature type="transmembrane region" description="Helical" evidence="5">
    <location>
        <begin position="20"/>
        <end position="38"/>
    </location>
</feature>
<evidence type="ECO:0000313" key="7">
    <source>
        <dbReference type="EMBL" id="SUQ13116.1"/>
    </source>
</evidence>
<feature type="transmembrane region" description="Helical" evidence="5">
    <location>
        <begin position="290"/>
        <end position="313"/>
    </location>
</feature>
<feature type="transmembrane region" description="Helical" evidence="5">
    <location>
        <begin position="169"/>
        <end position="202"/>
    </location>
</feature>
<feature type="domain" description="O-antigen ligase-related" evidence="6">
    <location>
        <begin position="170"/>
        <end position="307"/>
    </location>
</feature>
<reference evidence="8" key="1">
    <citation type="submission" date="2017-07" db="EMBL/GenBank/DDBJ databases">
        <authorList>
            <person name="Varghese N."/>
            <person name="Submissions S."/>
        </authorList>
    </citation>
    <scope>NUCLEOTIDE SEQUENCE [LARGE SCALE GENOMIC DNA]</scope>
    <source>
        <strain evidence="8">NLAE-zl-C134</strain>
    </source>
</reference>
<dbReference type="InterPro" id="IPR051533">
    <property type="entry name" value="WaaL-like"/>
</dbReference>
<dbReference type="EMBL" id="UHJJ01000002">
    <property type="protein sequence ID" value="SUQ13116.1"/>
    <property type="molecule type" value="Genomic_DNA"/>
</dbReference>
<dbReference type="GO" id="GO:0016020">
    <property type="term" value="C:membrane"/>
    <property type="evidence" value="ECO:0007669"/>
    <property type="project" value="UniProtKB-SubCell"/>
</dbReference>
<keyword evidence="3 5" id="KW-1133">Transmembrane helix</keyword>